<proteinExistence type="predicted"/>
<protein>
    <submittedName>
        <fullName evidence="2">Uncharacterized protein</fullName>
    </submittedName>
</protein>
<dbReference type="EMBL" id="SRRH01000843">
    <property type="protein sequence ID" value="KAG6284569.1"/>
    <property type="molecule type" value="Genomic_DNA"/>
</dbReference>
<name>A0A9P7QBX7_9HYPO</name>
<accession>A0A9P7QBX7</accession>
<gene>
    <name evidence="2" type="ORF">E4U09_007808</name>
</gene>
<feature type="compositionally biased region" description="Basic and acidic residues" evidence="1">
    <location>
        <begin position="169"/>
        <end position="187"/>
    </location>
</feature>
<keyword evidence="3" id="KW-1185">Reference proteome</keyword>
<organism evidence="2 3">
    <name type="scientific">Claviceps aff. purpurea</name>
    <dbReference type="NCBI Taxonomy" id="1967640"/>
    <lineage>
        <taxon>Eukaryota</taxon>
        <taxon>Fungi</taxon>
        <taxon>Dikarya</taxon>
        <taxon>Ascomycota</taxon>
        <taxon>Pezizomycotina</taxon>
        <taxon>Sordariomycetes</taxon>
        <taxon>Hypocreomycetidae</taxon>
        <taxon>Hypocreales</taxon>
        <taxon>Clavicipitaceae</taxon>
        <taxon>Claviceps</taxon>
    </lineage>
</organism>
<evidence type="ECO:0000256" key="1">
    <source>
        <dbReference type="SAM" id="MobiDB-lite"/>
    </source>
</evidence>
<sequence length="187" mass="21238">MKDTFQFNLGLVPEHLGRCDTLPAAKGSASQLHGIDLFMANAVAFIENLLAFEKRSKALLQEGFGEMRTKLRVRDLNNSRRMQNDIVVDEDEPLDILYSMRTGQLIPDFPKNLRALDALPAQCVDAILIELEHSVEGRLSDRRRRLDHALAPEANAILVELEESTDSTESQRRELQSEEKSLREPWV</sequence>
<reference evidence="2 3" key="1">
    <citation type="journal article" date="2020" name="bioRxiv">
        <title>Whole genome comparisons of ergot fungi reveals the divergence and evolution of species within the genus Claviceps are the result of varying mechanisms driving genome evolution and host range expansion.</title>
        <authorList>
            <person name="Wyka S.A."/>
            <person name="Mondo S.J."/>
            <person name="Liu M."/>
            <person name="Dettman J."/>
            <person name="Nalam V."/>
            <person name="Broders K.D."/>
        </authorList>
    </citation>
    <scope>NUCLEOTIDE SEQUENCE [LARGE SCALE GENOMIC DNA]</scope>
    <source>
        <strain evidence="2 3">Clav52</strain>
    </source>
</reference>
<dbReference type="AlphaFoldDB" id="A0A9P7QBX7"/>
<evidence type="ECO:0000313" key="2">
    <source>
        <dbReference type="EMBL" id="KAG6284569.1"/>
    </source>
</evidence>
<evidence type="ECO:0000313" key="3">
    <source>
        <dbReference type="Proteomes" id="UP000707071"/>
    </source>
</evidence>
<dbReference type="Proteomes" id="UP000707071">
    <property type="component" value="Unassembled WGS sequence"/>
</dbReference>
<feature type="region of interest" description="Disordered" evidence="1">
    <location>
        <begin position="160"/>
        <end position="187"/>
    </location>
</feature>
<comment type="caution">
    <text evidence="2">The sequence shown here is derived from an EMBL/GenBank/DDBJ whole genome shotgun (WGS) entry which is preliminary data.</text>
</comment>